<dbReference type="AlphaFoldDB" id="A0A6G1J907"/>
<evidence type="ECO:0000256" key="1">
    <source>
        <dbReference type="SAM" id="MobiDB-lite"/>
    </source>
</evidence>
<reference evidence="3" key="1">
    <citation type="journal article" date="2020" name="Stud. Mycol.">
        <title>101 Dothideomycetes genomes: a test case for predicting lifestyles and emergence of pathogens.</title>
        <authorList>
            <person name="Haridas S."/>
            <person name="Albert R."/>
            <person name="Binder M."/>
            <person name="Bloem J."/>
            <person name="Labutti K."/>
            <person name="Salamov A."/>
            <person name="Andreopoulos B."/>
            <person name="Baker S."/>
            <person name="Barry K."/>
            <person name="Bills G."/>
            <person name="Bluhm B."/>
            <person name="Cannon C."/>
            <person name="Castanera R."/>
            <person name="Culley D."/>
            <person name="Daum C."/>
            <person name="Ezra D."/>
            <person name="Gonzalez J."/>
            <person name="Henrissat B."/>
            <person name="Kuo A."/>
            <person name="Liang C."/>
            <person name="Lipzen A."/>
            <person name="Lutzoni F."/>
            <person name="Magnuson J."/>
            <person name="Mondo S."/>
            <person name="Nolan M."/>
            <person name="Ohm R."/>
            <person name="Pangilinan J."/>
            <person name="Park H.-J."/>
            <person name="Ramirez L."/>
            <person name="Alfaro M."/>
            <person name="Sun H."/>
            <person name="Tritt A."/>
            <person name="Yoshinaga Y."/>
            <person name="Zwiers L.-H."/>
            <person name="Turgeon B."/>
            <person name="Goodwin S."/>
            <person name="Spatafora J."/>
            <person name="Crous P."/>
            <person name="Grigoriev I."/>
        </authorList>
    </citation>
    <scope>NUCLEOTIDE SEQUENCE</scope>
    <source>
        <strain evidence="3">CBS 122367</strain>
    </source>
</reference>
<protein>
    <submittedName>
        <fullName evidence="3">Uncharacterized protein</fullName>
    </submittedName>
</protein>
<name>A0A6G1J907_9PLEO</name>
<feature type="transmembrane region" description="Helical" evidence="2">
    <location>
        <begin position="39"/>
        <end position="59"/>
    </location>
</feature>
<proteinExistence type="predicted"/>
<organism evidence="3 4">
    <name type="scientific">Lentithecium fluviatile CBS 122367</name>
    <dbReference type="NCBI Taxonomy" id="1168545"/>
    <lineage>
        <taxon>Eukaryota</taxon>
        <taxon>Fungi</taxon>
        <taxon>Dikarya</taxon>
        <taxon>Ascomycota</taxon>
        <taxon>Pezizomycotina</taxon>
        <taxon>Dothideomycetes</taxon>
        <taxon>Pleosporomycetidae</taxon>
        <taxon>Pleosporales</taxon>
        <taxon>Massarineae</taxon>
        <taxon>Lentitheciaceae</taxon>
        <taxon>Lentithecium</taxon>
    </lineage>
</organism>
<feature type="region of interest" description="Disordered" evidence="1">
    <location>
        <begin position="1"/>
        <end position="21"/>
    </location>
</feature>
<sequence>MLGCYGVEGKSPPGSERVLEGEPTVRLNTHPSADARAQVLSSFSAIDILSSLIICMFRFSHRQQVKRPRWKERRRFLERK</sequence>
<keyword evidence="4" id="KW-1185">Reference proteome</keyword>
<dbReference type="Proteomes" id="UP000799291">
    <property type="component" value="Unassembled WGS sequence"/>
</dbReference>
<gene>
    <name evidence="3" type="ORF">K458DRAFT_201056</name>
</gene>
<evidence type="ECO:0000313" key="4">
    <source>
        <dbReference type="Proteomes" id="UP000799291"/>
    </source>
</evidence>
<keyword evidence="2" id="KW-0812">Transmembrane</keyword>
<evidence type="ECO:0000256" key="2">
    <source>
        <dbReference type="SAM" id="Phobius"/>
    </source>
</evidence>
<keyword evidence="2" id="KW-1133">Transmembrane helix</keyword>
<dbReference type="EMBL" id="MU005576">
    <property type="protein sequence ID" value="KAF2686645.1"/>
    <property type="molecule type" value="Genomic_DNA"/>
</dbReference>
<accession>A0A6G1J907</accession>
<keyword evidence="2" id="KW-0472">Membrane</keyword>
<evidence type="ECO:0000313" key="3">
    <source>
        <dbReference type="EMBL" id="KAF2686645.1"/>
    </source>
</evidence>